<accession>A0A1B1YSH4</accession>
<proteinExistence type="predicted"/>
<dbReference type="InterPro" id="IPR001753">
    <property type="entry name" value="Enoyl-CoA_hydra/iso"/>
</dbReference>
<keyword evidence="2" id="KW-0456">Lyase</keyword>
<evidence type="ECO:0000313" key="4">
    <source>
        <dbReference type="Proteomes" id="UP000092952"/>
    </source>
</evidence>
<dbReference type="PANTHER" id="PTHR11941:SF169">
    <property type="entry name" value="(7AS)-7A-METHYL-1,5-DIOXO-2,3,5,6,7,7A-HEXAHYDRO-1H-INDENE-CARBOXYL-COA HYDROLASE"/>
    <property type="match status" value="1"/>
</dbReference>
<dbReference type="Gene3D" id="3.90.226.10">
    <property type="entry name" value="2-enoyl-CoA Hydratase, Chain A, domain 1"/>
    <property type="match status" value="1"/>
</dbReference>
<dbReference type="EMBL" id="CP014671">
    <property type="protein sequence ID" value="ANX03764.1"/>
    <property type="molecule type" value="Genomic_DNA"/>
</dbReference>
<dbReference type="Proteomes" id="UP000092952">
    <property type="component" value="Chromosome"/>
</dbReference>
<protein>
    <recommendedName>
        <fullName evidence="5">Enoyl-CoA hydratase</fullName>
    </recommendedName>
</protein>
<sequence length="270" mass="28907">MSGALPQVDTMQDELLTYELRADHVAILTMNRPHKMNALNAGLCGAIVEGLRRFQADPDAWVGILTGAGKAFCAGGDLENMRLGSADGGDWVGAIDHLKPLFDALEGERKPLIAAVNGFCMGGGLALAHACSLIVAAESARFGMPEAAVGVPNFSYFDLWKTVGYRRALELSLTADPYPASHMLDIGFLNQVVPDAQLMPAALTLAARVAKNAPLATTGAEQGMKFTLHNPREAWAAAAPEIWKKVLASDDLREGLAAFAERRKPGWRNR</sequence>
<evidence type="ECO:0008006" key="5">
    <source>
        <dbReference type="Google" id="ProtNLM"/>
    </source>
</evidence>
<name>A0A1B1YSH4_9GAMM</name>
<dbReference type="AlphaFoldDB" id="A0A1B1YSH4"/>
<dbReference type="GO" id="GO:0006635">
    <property type="term" value="P:fatty acid beta-oxidation"/>
    <property type="evidence" value="ECO:0007669"/>
    <property type="project" value="TreeGrafter"/>
</dbReference>
<dbReference type="STRING" id="1810504.PG2T_05860"/>
<reference evidence="4" key="1">
    <citation type="submission" date="2016-03" db="EMBL/GenBank/DDBJ databases">
        <title>Complete genome sequence of Solimmundus cernigliae, representing a novel lineage of polycyclic aromatic hydrocarbon degraders within the Gammaproteobacteria.</title>
        <authorList>
            <person name="Singleton D.R."/>
            <person name="Dickey A.N."/>
            <person name="Scholl E.H."/>
            <person name="Wright F.A."/>
            <person name="Aitken M.D."/>
        </authorList>
    </citation>
    <scope>NUCLEOTIDE SEQUENCE [LARGE SCALE GENOMIC DNA]</scope>
    <source>
        <strain evidence="4">TR3.2</strain>
    </source>
</reference>
<evidence type="ECO:0000256" key="2">
    <source>
        <dbReference type="ARBA" id="ARBA00023239"/>
    </source>
</evidence>
<evidence type="ECO:0000256" key="1">
    <source>
        <dbReference type="ARBA" id="ARBA00023098"/>
    </source>
</evidence>
<dbReference type="GO" id="GO:0016829">
    <property type="term" value="F:lyase activity"/>
    <property type="evidence" value="ECO:0007669"/>
    <property type="project" value="UniProtKB-KW"/>
</dbReference>
<dbReference type="RefSeq" id="WP_083214799.1">
    <property type="nucleotide sequence ID" value="NZ_CP014671.1"/>
</dbReference>
<dbReference type="SUPFAM" id="SSF52096">
    <property type="entry name" value="ClpP/crotonase"/>
    <property type="match status" value="1"/>
</dbReference>
<organism evidence="3 4">
    <name type="scientific">Immundisolibacter cernigliae</name>
    <dbReference type="NCBI Taxonomy" id="1810504"/>
    <lineage>
        <taxon>Bacteria</taxon>
        <taxon>Pseudomonadati</taxon>
        <taxon>Pseudomonadota</taxon>
        <taxon>Gammaproteobacteria</taxon>
        <taxon>Immundisolibacterales</taxon>
        <taxon>Immundisolibacteraceae</taxon>
        <taxon>Immundisolibacter</taxon>
    </lineage>
</organism>
<dbReference type="KEGG" id="gbi:PG2T_05860"/>
<dbReference type="InterPro" id="IPR029045">
    <property type="entry name" value="ClpP/crotonase-like_dom_sf"/>
</dbReference>
<dbReference type="InParanoid" id="A0A1B1YSH4"/>
<keyword evidence="1" id="KW-0443">Lipid metabolism</keyword>
<gene>
    <name evidence="3" type="ORF">PG2T_05860</name>
</gene>
<dbReference type="Pfam" id="PF00378">
    <property type="entry name" value="ECH_1"/>
    <property type="match status" value="1"/>
</dbReference>
<keyword evidence="4" id="KW-1185">Reference proteome</keyword>
<evidence type="ECO:0000313" key="3">
    <source>
        <dbReference type="EMBL" id="ANX03764.1"/>
    </source>
</evidence>
<dbReference type="CDD" id="cd06558">
    <property type="entry name" value="crotonase-like"/>
    <property type="match status" value="1"/>
</dbReference>
<dbReference type="PANTHER" id="PTHR11941">
    <property type="entry name" value="ENOYL-COA HYDRATASE-RELATED"/>
    <property type="match status" value="1"/>
</dbReference>